<dbReference type="AlphaFoldDB" id="A0A644WJV5"/>
<comment type="caution">
    <text evidence="6">The sequence shown here is derived from an EMBL/GenBank/DDBJ whole genome shotgun (WGS) entry which is preliminary data.</text>
</comment>
<keyword evidence="1" id="KW-0472">Membrane</keyword>
<evidence type="ECO:0000259" key="3">
    <source>
        <dbReference type="PROSITE" id="PS50885"/>
    </source>
</evidence>
<evidence type="ECO:0000313" key="6">
    <source>
        <dbReference type="EMBL" id="MPM03867.1"/>
    </source>
</evidence>
<dbReference type="InterPro" id="IPR029787">
    <property type="entry name" value="Nucleotide_cyclase"/>
</dbReference>
<dbReference type="InterPro" id="IPR000014">
    <property type="entry name" value="PAS"/>
</dbReference>
<dbReference type="InterPro" id="IPR006675">
    <property type="entry name" value="HDIG_dom"/>
</dbReference>
<gene>
    <name evidence="6" type="ORF">SDC9_50134</name>
</gene>
<feature type="domain" description="HD-GYP" evidence="5">
    <location>
        <begin position="702"/>
        <end position="894"/>
    </location>
</feature>
<dbReference type="InterPro" id="IPR037522">
    <property type="entry name" value="HD_GYP_dom"/>
</dbReference>
<dbReference type="CDD" id="cd00077">
    <property type="entry name" value="HDc"/>
    <property type="match status" value="1"/>
</dbReference>
<feature type="domain" description="GGDEF" evidence="4">
    <location>
        <begin position="581"/>
        <end position="710"/>
    </location>
</feature>
<dbReference type="PROSITE" id="PS50885">
    <property type="entry name" value="HAMP"/>
    <property type="match status" value="1"/>
</dbReference>
<dbReference type="Pfam" id="PF00990">
    <property type="entry name" value="GGDEF"/>
    <property type="match status" value="1"/>
</dbReference>
<evidence type="ECO:0000259" key="4">
    <source>
        <dbReference type="PROSITE" id="PS50887"/>
    </source>
</evidence>
<evidence type="ECO:0000256" key="1">
    <source>
        <dbReference type="SAM" id="Phobius"/>
    </source>
</evidence>
<reference evidence="6" key="1">
    <citation type="submission" date="2019-08" db="EMBL/GenBank/DDBJ databases">
        <authorList>
            <person name="Kucharzyk K."/>
            <person name="Murdoch R.W."/>
            <person name="Higgins S."/>
            <person name="Loffler F."/>
        </authorList>
    </citation>
    <scope>NUCLEOTIDE SEQUENCE</scope>
</reference>
<dbReference type="GO" id="GO:0016020">
    <property type="term" value="C:membrane"/>
    <property type="evidence" value="ECO:0007669"/>
    <property type="project" value="InterPro"/>
</dbReference>
<dbReference type="SMART" id="SM00471">
    <property type="entry name" value="HDc"/>
    <property type="match status" value="1"/>
</dbReference>
<dbReference type="NCBIfam" id="TIGR00277">
    <property type="entry name" value="HDIG"/>
    <property type="match status" value="1"/>
</dbReference>
<dbReference type="InterPro" id="IPR052155">
    <property type="entry name" value="Biofilm_reg_signaling"/>
</dbReference>
<dbReference type="InterPro" id="IPR035965">
    <property type="entry name" value="PAS-like_dom_sf"/>
</dbReference>
<dbReference type="GO" id="GO:0007165">
    <property type="term" value="P:signal transduction"/>
    <property type="evidence" value="ECO:0007669"/>
    <property type="project" value="InterPro"/>
</dbReference>
<dbReference type="PANTHER" id="PTHR44757">
    <property type="entry name" value="DIGUANYLATE CYCLASE DGCP"/>
    <property type="match status" value="1"/>
</dbReference>
<dbReference type="Pfam" id="PF00672">
    <property type="entry name" value="HAMP"/>
    <property type="match status" value="1"/>
</dbReference>
<dbReference type="InterPro" id="IPR000160">
    <property type="entry name" value="GGDEF_dom"/>
</dbReference>
<dbReference type="Pfam" id="PF13487">
    <property type="entry name" value="HD_5"/>
    <property type="match status" value="1"/>
</dbReference>
<keyword evidence="1" id="KW-1133">Transmembrane helix</keyword>
<evidence type="ECO:0000259" key="2">
    <source>
        <dbReference type="PROSITE" id="PS50112"/>
    </source>
</evidence>
<dbReference type="InterPro" id="IPR043128">
    <property type="entry name" value="Rev_trsase/Diguanyl_cyclase"/>
</dbReference>
<dbReference type="SMART" id="SM00091">
    <property type="entry name" value="PAS"/>
    <property type="match status" value="1"/>
</dbReference>
<dbReference type="Gene3D" id="3.30.450.20">
    <property type="entry name" value="PAS domain"/>
    <property type="match status" value="3"/>
</dbReference>
<dbReference type="Gene3D" id="6.10.340.10">
    <property type="match status" value="1"/>
</dbReference>
<dbReference type="Gene3D" id="1.10.3210.10">
    <property type="entry name" value="Hypothetical protein af1432"/>
    <property type="match status" value="1"/>
</dbReference>
<protein>
    <submittedName>
        <fullName evidence="6">Uncharacterized protein</fullName>
    </submittedName>
</protein>
<organism evidence="6">
    <name type="scientific">bioreactor metagenome</name>
    <dbReference type="NCBI Taxonomy" id="1076179"/>
    <lineage>
        <taxon>unclassified sequences</taxon>
        <taxon>metagenomes</taxon>
        <taxon>ecological metagenomes</taxon>
    </lineage>
</organism>
<dbReference type="PROSITE" id="PS50887">
    <property type="entry name" value="GGDEF"/>
    <property type="match status" value="1"/>
</dbReference>
<dbReference type="SUPFAM" id="SSF55785">
    <property type="entry name" value="PYP-like sensor domain (PAS domain)"/>
    <property type="match status" value="1"/>
</dbReference>
<keyword evidence="1" id="KW-0812">Transmembrane</keyword>
<name>A0A644WJV5_9ZZZZ</name>
<dbReference type="PROSITE" id="PS50112">
    <property type="entry name" value="PAS"/>
    <property type="match status" value="1"/>
</dbReference>
<dbReference type="InterPro" id="IPR003660">
    <property type="entry name" value="HAMP_dom"/>
</dbReference>
<dbReference type="CDD" id="cd06225">
    <property type="entry name" value="HAMP"/>
    <property type="match status" value="1"/>
</dbReference>
<feature type="domain" description="HAMP" evidence="3">
    <location>
        <begin position="353"/>
        <end position="405"/>
    </location>
</feature>
<dbReference type="SMART" id="SM00304">
    <property type="entry name" value="HAMP"/>
    <property type="match status" value="1"/>
</dbReference>
<dbReference type="NCBIfam" id="TIGR00229">
    <property type="entry name" value="sensory_box"/>
    <property type="match status" value="1"/>
</dbReference>
<dbReference type="Pfam" id="PF13426">
    <property type="entry name" value="PAS_9"/>
    <property type="match status" value="1"/>
</dbReference>
<dbReference type="SMART" id="SM00267">
    <property type="entry name" value="GGDEF"/>
    <property type="match status" value="1"/>
</dbReference>
<dbReference type="NCBIfam" id="TIGR00254">
    <property type="entry name" value="GGDEF"/>
    <property type="match status" value="1"/>
</dbReference>
<dbReference type="EMBL" id="VSSQ01000988">
    <property type="protein sequence ID" value="MPM03867.1"/>
    <property type="molecule type" value="Genomic_DNA"/>
</dbReference>
<dbReference type="CDD" id="cd01949">
    <property type="entry name" value="GGDEF"/>
    <property type="match status" value="1"/>
</dbReference>
<proteinExistence type="predicted"/>
<sequence>MGAKKLKSKKPLSIKQTVFLIFLGVMVLTLVGIGTMVYTRWTASAMKTTDDISNTIGLSLQNQLGSFMSIPWQINETSHTIIEQQVIDMSSDVQRDRFFVSVLSSFAPYVYSFSYGSGEGYYFGARRNAQDSVEIMRNDEQTGGRSWYYSVTPDLRIAQKIFDAGTFDPRTRPWYKTVEQSGAASFSPVYKHFVMDDMSISAAWPIYNQDNVLQGVLGTHVLLTHIGEYLARAVSPIGGQAVVIERKTGLLVANSLGMKNFSSAADGTFQRLHISALPNKAFAQAFEAGQGSTFQGYQVSMLPLTLPGVDWLVLCAIPNDILFSEVRNTIIITIFLALLAMLAGLFLYNIVAGYLMHPLDQLLEVSKALSEGDLSRRTHLSREDEIGSISSSMNNVADTMQNLINTLESQVKERTEALHENKEQLELLLNSTAEGIYGIDLEGICTFCNQSAVTILGYESQEHIVGKQVHALIHHSHRGGKPRPISECKIFHAIHEGRGIAAEDEVFWRADGTSFVVSYHAYPQIRSGNVVGGVVSFMDITQRRQKEDQIAFLGSHDPLTGLFNRRHFEEQFRLLNKDEYLPLSLIFADLNGLKLTNDIFGHKEGDRLLCQAAEILKQACRGGDVVARIGGDEFILLLPNTNAEQTRQAIYQIRQSIAKTPFETIKCSISLGFDTKTTPDMTLEEIMANAENAMYKDKISNRKHVQHTMLVNLQEKLFARNPKEKEHSKAVGRLSSRLGSALRLTEAEIVTLEKAALVHDIGKISVSEELFAKKVLTDHEYATMQQHAVVGYRILNLFEDTLVLAEVVYSHHERWDGKGYPRGLQGNRIPLLARIIAIAEVYDRVLTDAEGDEHQRTQKARTVIHEGAGTQFDPDLASLFLALLEQEQSNSHNV</sequence>
<dbReference type="SUPFAM" id="SSF109604">
    <property type="entry name" value="HD-domain/PDEase-like"/>
    <property type="match status" value="1"/>
</dbReference>
<evidence type="ECO:0000259" key="5">
    <source>
        <dbReference type="PROSITE" id="PS51832"/>
    </source>
</evidence>
<dbReference type="Gene3D" id="3.30.70.270">
    <property type="match status" value="1"/>
</dbReference>
<accession>A0A644WJV5</accession>
<dbReference type="CDD" id="cd00130">
    <property type="entry name" value="PAS"/>
    <property type="match status" value="1"/>
</dbReference>
<feature type="transmembrane region" description="Helical" evidence="1">
    <location>
        <begin position="18"/>
        <end position="38"/>
    </location>
</feature>
<dbReference type="PROSITE" id="PS51832">
    <property type="entry name" value="HD_GYP"/>
    <property type="match status" value="1"/>
</dbReference>
<dbReference type="PANTHER" id="PTHR44757:SF2">
    <property type="entry name" value="BIOFILM ARCHITECTURE MAINTENANCE PROTEIN MBAA"/>
    <property type="match status" value="1"/>
</dbReference>
<dbReference type="InterPro" id="IPR003607">
    <property type="entry name" value="HD/PDEase_dom"/>
</dbReference>
<feature type="transmembrane region" description="Helical" evidence="1">
    <location>
        <begin position="330"/>
        <end position="356"/>
    </location>
</feature>
<dbReference type="SUPFAM" id="SSF158472">
    <property type="entry name" value="HAMP domain-like"/>
    <property type="match status" value="1"/>
</dbReference>
<dbReference type="SUPFAM" id="SSF55073">
    <property type="entry name" value="Nucleotide cyclase"/>
    <property type="match status" value="1"/>
</dbReference>
<feature type="domain" description="PAS" evidence="2">
    <location>
        <begin position="421"/>
        <end position="474"/>
    </location>
</feature>